<evidence type="ECO:0000313" key="2">
    <source>
        <dbReference type="Proteomes" id="UP000823775"/>
    </source>
</evidence>
<proteinExistence type="predicted"/>
<gene>
    <name evidence="1" type="ORF">HAX54_019750</name>
</gene>
<comment type="caution">
    <text evidence="1">The sequence shown here is derived from an EMBL/GenBank/DDBJ whole genome shotgun (WGS) entry which is preliminary data.</text>
</comment>
<accession>A0ABS8RK05</accession>
<sequence>MWKKKLKYDKSGAYCQRSKTSEKNFLRLECCLGVVPGAMTSRAKEKDKEVAISSKGLEGLKKGVTPSSSALKVPPTRRFRAQAVEEHGLN</sequence>
<evidence type="ECO:0000313" key="1">
    <source>
        <dbReference type="EMBL" id="MCD7446939.1"/>
    </source>
</evidence>
<keyword evidence="2" id="KW-1185">Reference proteome</keyword>
<organism evidence="1 2">
    <name type="scientific">Datura stramonium</name>
    <name type="common">Jimsonweed</name>
    <name type="synonym">Common thornapple</name>
    <dbReference type="NCBI Taxonomy" id="4076"/>
    <lineage>
        <taxon>Eukaryota</taxon>
        <taxon>Viridiplantae</taxon>
        <taxon>Streptophyta</taxon>
        <taxon>Embryophyta</taxon>
        <taxon>Tracheophyta</taxon>
        <taxon>Spermatophyta</taxon>
        <taxon>Magnoliopsida</taxon>
        <taxon>eudicotyledons</taxon>
        <taxon>Gunneridae</taxon>
        <taxon>Pentapetalae</taxon>
        <taxon>asterids</taxon>
        <taxon>lamiids</taxon>
        <taxon>Solanales</taxon>
        <taxon>Solanaceae</taxon>
        <taxon>Solanoideae</taxon>
        <taxon>Datureae</taxon>
        <taxon>Datura</taxon>
    </lineage>
</organism>
<reference evidence="1 2" key="1">
    <citation type="journal article" date="2021" name="BMC Genomics">
        <title>Datura genome reveals duplications of psychoactive alkaloid biosynthetic genes and high mutation rate following tissue culture.</title>
        <authorList>
            <person name="Rajewski A."/>
            <person name="Carter-House D."/>
            <person name="Stajich J."/>
            <person name="Litt A."/>
        </authorList>
    </citation>
    <scope>NUCLEOTIDE SEQUENCE [LARGE SCALE GENOMIC DNA]</scope>
    <source>
        <strain evidence="1">AR-01</strain>
    </source>
</reference>
<dbReference type="EMBL" id="JACEIK010000024">
    <property type="protein sequence ID" value="MCD7446939.1"/>
    <property type="molecule type" value="Genomic_DNA"/>
</dbReference>
<dbReference type="Proteomes" id="UP000823775">
    <property type="component" value="Unassembled WGS sequence"/>
</dbReference>
<name>A0ABS8RK05_DATST</name>
<feature type="non-terminal residue" evidence="1">
    <location>
        <position position="90"/>
    </location>
</feature>
<protein>
    <submittedName>
        <fullName evidence="1">Uncharacterized protein</fullName>
    </submittedName>
</protein>